<name>A0A1G2E2E4_9BACT</name>
<dbReference type="Gene3D" id="3.30.230.10">
    <property type="match status" value="1"/>
</dbReference>
<gene>
    <name evidence="9" type="ORF">A2626_01150</name>
</gene>
<dbReference type="Proteomes" id="UP000177360">
    <property type="component" value="Unassembled WGS sequence"/>
</dbReference>
<evidence type="ECO:0000256" key="2">
    <source>
        <dbReference type="ARBA" id="ARBA00022980"/>
    </source>
</evidence>
<dbReference type="InterPro" id="IPR018192">
    <property type="entry name" value="Ribosomal_uS5_N_CS"/>
</dbReference>
<dbReference type="InterPro" id="IPR000851">
    <property type="entry name" value="Ribosomal_uS5"/>
</dbReference>
<proteinExistence type="inferred from homology"/>
<organism evidence="9 10">
    <name type="scientific">Candidatus Nealsonbacteria bacterium RIFCSPHIGHO2_01_FULL_38_55</name>
    <dbReference type="NCBI Taxonomy" id="1801664"/>
    <lineage>
        <taxon>Bacteria</taxon>
        <taxon>Candidatus Nealsoniibacteriota</taxon>
    </lineage>
</organism>
<comment type="similarity">
    <text evidence="1 7">Belongs to the universal ribosomal protein uS5 family.</text>
</comment>
<dbReference type="InterPro" id="IPR014721">
    <property type="entry name" value="Ribsml_uS5_D2-typ_fold_subgr"/>
</dbReference>
<dbReference type="InterPro" id="IPR013810">
    <property type="entry name" value="Ribosomal_uS5_N"/>
</dbReference>
<dbReference type="Gene3D" id="3.30.160.20">
    <property type="match status" value="1"/>
</dbReference>
<keyword evidence="3 6" id="KW-0687">Ribonucleoprotein</keyword>
<protein>
    <recommendedName>
        <fullName evidence="4">Small ribosomal subunit protein uS5</fullName>
    </recommendedName>
    <alternativeName>
        <fullName evidence="5">30S ribosomal protein S5</fullName>
    </alternativeName>
</protein>
<dbReference type="Pfam" id="PF03719">
    <property type="entry name" value="Ribosomal_S5_C"/>
    <property type="match status" value="1"/>
</dbReference>
<evidence type="ECO:0000256" key="3">
    <source>
        <dbReference type="ARBA" id="ARBA00023274"/>
    </source>
</evidence>
<dbReference type="PANTHER" id="PTHR48277:SF1">
    <property type="entry name" value="MITOCHONDRIAL RIBOSOMAL PROTEIN S5"/>
    <property type="match status" value="1"/>
</dbReference>
<sequence>MDLSRVERMRAGGRRLRFRAAIVVGDKMGKVGFGEAKGKDVAQAIEKATRVAKKDLFLVPMVDETISHTVEAKFGAAKILMKPQKKGRGLVAGGTIRIICNLAGIKNISSKMLGRTGNKINSAKAVIQALKKLKTQNSKVKTTVQNPKI</sequence>
<reference evidence="9 10" key="1">
    <citation type="journal article" date="2016" name="Nat. Commun.">
        <title>Thousands of microbial genomes shed light on interconnected biogeochemical processes in an aquifer system.</title>
        <authorList>
            <person name="Anantharaman K."/>
            <person name="Brown C.T."/>
            <person name="Hug L.A."/>
            <person name="Sharon I."/>
            <person name="Castelle C.J."/>
            <person name="Probst A.J."/>
            <person name="Thomas B.C."/>
            <person name="Singh A."/>
            <person name="Wilkins M.J."/>
            <person name="Karaoz U."/>
            <person name="Brodie E.L."/>
            <person name="Williams K.H."/>
            <person name="Hubbard S.S."/>
            <person name="Banfield J.F."/>
        </authorList>
    </citation>
    <scope>NUCLEOTIDE SEQUENCE [LARGE SCALE GENOMIC DNA]</scope>
</reference>
<dbReference type="SUPFAM" id="SSF54768">
    <property type="entry name" value="dsRNA-binding domain-like"/>
    <property type="match status" value="1"/>
</dbReference>
<comment type="caution">
    <text evidence="9">The sequence shown here is derived from an EMBL/GenBank/DDBJ whole genome shotgun (WGS) entry which is preliminary data.</text>
</comment>
<evidence type="ECO:0000256" key="1">
    <source>
        <dbReference type="ARBA" id="ARBA00008945"/>
    </source>
</evidence>
<keyword evidence="2 6" id="KW-0689">Ribosomal protein</keyword>
<dbReference type="GO" id="GO:0005840">
    <property type="term" value="C:ribosome"/>
    <property type="evidence" value="ECO:0007669"/>
    <property type="project" value="UniProtKB-KW"/>
</dbReference>
<dbReference type="AlphaFoldDB" id="A0A1G2E2E4"/>
<evidence type="ECO:0000256" key="6">
    <source>
        <dbReference type="PROSITE-ProRule" id="PRU00268"/>
    </source>
</evidence>
<dbReference type="GO" id="GO:1990904">
    <property type="term" value="C:ribonucleoprotein complex"/>
    <property type="evidence" value="ECO:0007669"/>
    <property type="project" value="UniProtKB-UniRule"/>
</dbReference>
<dbReference type="GO" id="GO:0003723">
    <property type="term" value="F:RNA binding"/>
    <property type="evidence" value="ECO:0007669"/>
    <property type="project" value="InterPro"/>
</dbReference>
<dbReference type="PROSITE" id="PS50881">
    <property type="entry name" value="S5_DSRBD"/>
    <property type="match status" value="1"/>
</dbReference>
<evidence type="ECO:0000313" key="10">
    <source>
        <dbReference type="Proteomes" id="UP000177360"/>
    </source>
</evidence>
<dbReference type="SUPFAM" id="SSF54211">
    <property type="entry name" value="Ribosomal protein S5 domain 2-like"/>
    <property type="match status" value="1"/>
</dbReference>
<dbReference type="PROSITE" id="PS00585">
    <property type="entry name" value="RIBOSOMAL_S5"/>
    <property type="match status" value="1"/>
</dbReference>
<feature type="domain" description="S5 DRBM" evidence="8">
    <location>
        <begin position="1"/>
        <end position="59"/>
    </location>
</feature>
<dbReference type="Pfam" id="PF00333">
    <property type="entry name" value="Ribosomal_S5"/>
    <property type="match status" value="1"/>
</dbReference>
<dbReference type="PANTHER" id="PTHR48277">
    <property type="entry name" value="MITOCHONDRIAL RIBOSOMAL PROTEIN S5"/>
    <property type="match status" value="1"/>
</dbReference>
<evidence type="ECO:0000256" key="7">
    <source>
        <dbReference type="RuleBase" id="RU003823"/>
    </source>
</evidence>
<dbReference type="InterPro" id="IPR005324">
    <property type="entry name" value="Ribosomal_uS5_C"/>
</dbReference>
<evidence type="ECO:0000256" key="4">
    <source>
        <dbReference type="ARBA" id="ARBA00035255"/>
    </source>
</evidence>
<evidence type="ECO:0000259" key="8">
    <source>
        <dbReference type="PROSITE" id="PS50881"/>
    </source>
</evidence>
<dbReference type="EMBL" id="MHLZ01000017">
    <property type="protein sequence ID" value="OGZ19915.1"/>
    <property type="molecule type" value="Genomic_DNA"/>
</dbReference>
<accession>A0A1G2E2E4</accession>
<dbReference type="FunFam" id="3.30.230.10:FF:000002">
    <property type="entry name" value="30S ribosomal protein S5"/>
    <property type="match status" value="1"/>
</dbReference>
<dbReference type="GO" id="GO:0005737">
    <property type="term" value="C:cytoplasm"/>
    <property type="evidence" value="ECO:0007669"/>
    <property type="project" value="UniProtKB-ARBA"/>
</dbReference>
<evidence type="ECO:0000313" key="9">
    <source>
        <dbReference type="EMBL" id="OGZ19915.1"/>
    </source>
</evidence>
<dbReference type="GO" id="GO:0003735">
    <property type="term" value="F:structural constituent of ribosome"/>
    <property type="evidence" value="ECO:0007669"/>
    <property type="project" value="UniProtKB-UniRule"/>
</dbReference>
<evidence type="ECO:0000256" key="5">
    <source>
        <dbReference type="ARBA" id="ARBA00035519"/>
    </source>
</evidence>
<dbReference type="InterPro" id="IPR020568">
    <property type="entry name" value="Ribosomal_Su5_D2-typ_SF"/>
</dbReference>
<dbReference type="GO" id="GO:0006412">
    <property type="term" value="P:translation"/>
    <property type="evidence" value="ECO:0007669"/>
    <property type="project" value="InterPro"/>
</dbReference>